<dbReference type="Pfam" id="PF02518">
    <property type="entry name" value="HATPase_c"/>
    <property type="match status" value="1"/>
</dbReference>
<dbReference type="InterPro" id="IPR004358">
    <property type="entry name" value="Sig_transdc_His_kin-like_C"/>
</dbReference>
<dbReference type="InterPro" id="IPR003661">
    <property type="entry name" value="HisK_dim/P_dom"/>
</dbReference>
<keyword evidence="3" id="KW-0597">Phosphoprotein</keyword>
<protein>
    <recommendedName>
        <fullName evidence="2">histidine kinase</fullName>
        <ecNumber evidence="2">2.7.13.3</ecNumber>
    </recommendedName>
</protein>
<feature type="transmembrane region" description="Helical" evidence="5">
    <location>
        <begin position="359"/>
        <end position="379"/>
    </location>
</feature>
<dbReference type="InterPro" id="IPR011990">
    <property type="entry name" value="TPR-like_helical_dom_sf"/>
</dbReference>
<dbReference type="Pfam" id="PF13181">
    <property type="entry name" value="TPR_8"/>
    <property type="match status" value="2"/>
</dbReference>
<keyword evidence="5" id="KW-0812">Transmembrane</keyword>
<feature type="repeat" description="TPR" evidence="4">
    <location>
        <begin position="85"/>
        <end position="118"/>
    </location>
</feature>
<evidence type="ECO:0000256" key="2">
    <source>
        <dbReference type="ARBA" id="ARBA00012438"/>
    </source>
</evidence>
<dbReference type="SMART" id="SM00028">
    <property type="entry name" value="TPR"/>
    <property type="match status" value="4"/>
</dbReference>
<dbReference type="InterPro" id="IPR019734">
    <property type="entry name" value="TPR_rpt"/>
</dbReference>
<evidence type="ECO:0000313" key="8">
    <source>
        <dbReference type="Proteomes" id="UP000676776"/>
    </source>
</evidence>
<evidence type="ECO:0000256" key="5">
    <source>
        <dbReference type="SAM" id="Phobius"/>
    </source>
</evidence>
<dbReference type="PROSITE" id="PS50293">
    <property type="entry name" value="TPR_REGION"/>
    <property type="match status" value="1"/>
</dbReference>
<dbReference type="SMART" id="SM00387">
    <property type="entry name" value="HATPase_c"/>
    <property type="match status" value="1"/>
</dbReference>
<proteinExistence type="predicted"/>
<dbReference type="PRINTS" id="PR00344">
    <property type="entry name" value="BCTRLSENSOR"/>
</dbReference>
<dbReference type="SUPFAM" id="SSF47384">
    <property type="entry name" value="Homodimeric domain of signal transducing histidine kinase"/>
    <property type="match status" value="1"/>
</dbReference>
<gene>
    <name evidence="7" type="ORF">J4050_10455</name>
</gene>
<organism evidence="7 8">
    <name type="scientific">Winogradskyella pelagia</name>
    <dbReference type="NCBI Taxonomy" id="2819984"/>
    <lineage>
        <taxon>Bacteria</taxon>
        <taxon>Pseudomonadati</taxon>
        <taxon>Bacteroidota</taxon>
        <taxon>Flavobacteriia</taxon>
        <taxon>Flavobacteriales</taxon>
        <taxon>Flavobacteriaceae</taxon>
        <taxon>Winogradskyella</taxon>
    </lineage>
</organism>
<evidence type="ECO:0000256" key="3">
    <source>
        <dbReference type="ARBA" id="ARBA00022553"/>
    </source>
</evidence>
<dbReference type="Gene3D" id="1.10.287.130">
    <property type="match status" value="1"/>
</dbReference>
<dbReference type="Pfam" id="PF13424">
    <property type="entry name" value="TPR_12"/>
    <property type="match status" value="1"/>
</dbReference>
<dbReference type="RefSeq" id="WP_208154537.1">
    <property type="nucleotide sequence ID" value="NZ_JAGEVF010000008.1"/>
</dbReference>
<keyword evidence="5" id="KW-0472">Membrane</keyword>
<dbReference type="Proteomes" id="UP000676776">
    <property type="component" value="Unassembled WGS sequence"/>
</dbReference>
<dbReference type="PANTHER" id="PTHR43065">
    <property type="entry name" value="SENSOR HISTIDINE KINASE"/>
    <property type="match status" value="1"/>
</dbReference>
<sequence length="674" mass="76690">MTINKIISYLAFFLISLSFGLISAQSDRAKDLLEQLENTAQDSARIYLNKQLGYYYQHSNQEKALYYFNDGVEIAKSSKDSLQLANLYYSIGYTYGLKQELPNAIENYLKAVRIYENLGDNWRLVNTYMGIGNLYMSDEDIDKQAEYLGYAEELVLKGEDSIQLCNFYNYKGVIYDQRKIYDSAIVFLSKSLKIGRIINDPNSIGSALSNLGLTYKHAGQADKALSYYNEALKIYENLDDNFFLSILYNNIGSAHSQKNNFKSSEKTFLKSLDLASQVGAQQVLLQNYKDLASMYKKQKLFSNQAKYLERYYTLKDSLFTVEKDNQFSQLESDYVIEKKDLELQAQQLDLEKKQIQNTIYIVLFCASILILGTLLFYFIKSRKKNELLQSQNQLIIEQKNAIETTLSDLKSAQSQLIQSEKMASLGELTAGIAHEIQNPLNFVNNFSEVSNELIDEMAEELNNGDIEEAKAIADDVKQNLEKINHHGKRADSIVKGMLQHSRNSAGEKEETDINKLTDEYLRLAYHGHRAKDKSFNATLETNFDTNLEKINIVPQDIGRVILNLITNAFYAVDEKQKLLKAQGDSNYNPTVSVNTKKDTNQAMIIVKDNGNGIPESVKRKIFEPFFTTKPTGRGTGLGLSMSYDIIKAHGGTININTKENEYTEFEIQLPLKTN</sequence>
<evidence type="ECO:0000256" key="4">
    <source>
        <dbReference type="PROSITE-ProRule" id="PRU00339"/>
    </source>
</evidence>
<dbReference type="SUPFAM" id="SSF48452">
    <property type="entry name" value="TPR-like"/>
    <property type="match status" value="2"/>
</dbReference>
<dbReference type="InterPro" id="IPR036097">
    <property type="entry name" value="HisK_dim/P_sf"/>
</dbReference>
<comment type="catalytic activity">
    <reaction evidence="1">
        <text>ATP + protein L-histidine = ADP + protein N-phospho-L-histidine.</text>
        <dbReference type="EC" id="2.7.13.3"/>
    </reaction>
</comment>
<dbReference type="InterPro" id="IPR003594">
    <property type="entry name" value="HATPase_dom"/>
</dbReference>
<dbReference type="EC" id="2.7.13.3" evidence="2"/>
<dbReference type="PROSITE" id="PS50005">
    <property type="entry name" value="TPR"/>
    <property type="match status" value="2"/>
</dbReference>
<feature type="domain" description="Histidine kinase" evidence="6">
    <location>
        <begin position="431"/>
        <end position="673"/>
    </location>
</feature>
<keyword evidence="5" id="KW-1133">Transmembrane helix</keyword>
<dbReference type="CDD" id="cd00082">
    <property type="entry name" value="HisKA"/>
    <property type="match status" value="1"/>
</dbReference>
<evidence type="ECO:0000259" key="6">
    <source>
        <dbReference type="PROSITE" id="PS50109"/>
    </source>
</evidence>
<dbReference type="EMBL" id="JAGEVF010000008">
    <property type="protein sequence ID" value="MBO3117170.1"/>
    <property type="molecule type" value="Genomic_DNA"/>
</dbReference>
<dbReference type="PANTHER" id="PTHR43065:SF42">
    <property type="entry name" value="TWO-COMPONENT SENSOR PPRA"/>
    <property type="match status" value="1"/>
</dbReference>
<dbReference type="Gene3D" id="3.30.565.10">
    <property type="entry name" value="Histidine kinase-like ATPase, C-terminal domain"/>
    <property type="match status" value="1"/>
</dbReference>
<reference evidence="7 8" key="1">
    <citation type="submission" date="2021-03" db="EMBL/GenBank/DDBJ databases">
        <title>Winogradskyella sp. nov., isolated from costal sediment.</title>
        <authorList>
            <person name="Gao C."/>
        </authorList>
    </citation>
    <scope>NUCLEOTIDE SEQUENCE [LARGE SCALE GENOMIC DNA]</scope>
    <source>
        <strain evidence="7 8">DF17</strain>
    </source>
</reference>
<dbReference type="InterPro" id="IPR036890">
    <property type="entry name" value="HATPase_C_sf"/>
</dbReference>
<dbReference type="Pfam" id="PF00512">
    <property type="entry name" value="HisKA"/>
    <property type="match status" value="1"/>
</dbReference>
<accession>A0ABS3T354</accession>
<keyword evidence="4" id="KW-0802">TPR repeat</keyword>
<name>A0ABS3T354_9FLAO</name>
<comment type="caution">
    <text evidence="7">The sequence shown here is derived from an EMBL/GenBank/DDBJ whole genome shotgun (WGS) entry which is preliminary data.</text>
</comment>
<dbReference type="PROSITE" id="PS50109">
    <property type="entry name" value="HIS_KIN"/>
    <property type="match status" value="1"/>
</dbReference>
<keyword evidence="8" id="KW-1185">Reference proteome</keyword>
<feature type="repeat" description="TPR" evidence="4">
    <location>
        <begin position="205"/>
        <end position="238"/>
    </location>
</feature>
<evidence type="ECO:0000313" key="7">
    <source>
        <dbReference type="EMBL" id="MBO3117170.1"/>
    </source>
</evidence>
<dbReference type="Gene3D" id="1.25.40.10">
    <property type="entry name" value="Tetratricopeptide repeat domain"/>
    <property type="match status" value="2"/>
</dbReference>
<evidence type="ECO:0000256" key="1">
    <source>
        <dbReference type="ARBA" id="ARBA00000085"/>
    </source>
</evidence>
<dbReference type="InterPro" id="IPR005467">
    <property type="entry name" value="His_kinase_dom"/>
</dbReference>
<dbReference type="SUPFAM" id="SSF55874">
    <property type="entry name" value="ATPase domain of HSP90 chaperone/DNA topoisomerase II/histidine kinase"/>
    <property type="match status" value="1"/>
</dbReference>
<dbReference type="SMART" id="SM00388">
    <property type="entry name" value="HisKA"/>
    <property type="match status" value="1"/>
</dbReference>